<dbReference type="PANTHER" id="PTHR33164">
    <property type="entry name" value="TRANSCRIPTIONAL REGULATOR, MARR FAMILY"/>
    <property type="match status" value="1"/>
</dbReference>
<sequence>MVRQLVMIRRLTCAQVSYSRGVRNDDDGLIAADALDRVTWAMRRAEWAAQAWKDQRLRPLGLAAAQYTLLINVHSDPGLTGAELARRLNVTPQAVASQVARLEERGQLERRPHPRHRHVQELHLTDAGREVLRDADAVIVEIEQQIAEKLGPAKTSQLRALLDEVADAVRAP</sequence>
<organism evidence="2 3">
    <name type="scientific">Streptomyces plumbiresistens</name>
    <dbReference type="NCBI Taxonomy" id="511811"/>
    <lineage>
        <taxon>Bacteria</taxon>
        <taxon>Bacillati</taxon>
        <taxon>Actinomycetota</taxon>
        <taxon>Actinomycetes</taxon>
        <taxon>Kitasatosporales</taxon>
        <taxon>Streptomycetaceae</taxon>
        <taxon>Streptomyces</taxon>
    </lineage>
</organism>
<dbReference type="InterPro" id="IPR036390">
    <property type="entry name" value="WH_DNA-bd_sf"/>
</dbReference>
<dbReference type="PANTHER" id="PTHR33164:SF43">
    <property type="entry name" value="HTH-TYPE TRANSCRIPTIONAL REPRESSOR YETL"/>
    <property type="match status" value="1"/>
</dbReference>
<dbReference type="InterPro" id="IPR036388">
    <property type="entry name" value="WH-like_DNA-bd_sf"/>
</dbReference>
<reference evidence="3" key="1">
    <citation type="journal article" date="2019" name="Int. J. Syst. Evol. Microbiol.">
        <title>The Global Catalogue of Microorganisms (GCM) 10K type strain sequencing project: providing services to taxonomists for standard genome sequencing and annotation.</title>
        <authorList>
            <consortium name="The Broad Institute Genomics Platform"/>
            <consortium name="The Broad Institute Genome Sequencing Center for Infectious Disease"/>
            <person name="Wu L."/>
            <person name="Ma J."/>
        </authorList>
    </citation>
    <scope>NUCLEOTIDE SEQUENCE [LARGE SCALE GENOMIC DNA]</scope>
    <source>
        <strain evidence="3">JCM 16924</strain>
    </source>
</reference>
<dbReference type="Pfam" id="PF12802">
    <property type="entry name" value="MarR_2"/>
    <property type="match status" value="1"/>
</dbReference>
<dbReference type="PROSITE" id="PS50995">
    <property type="entry name" value="HTH_MARR_2"/>
    <property type="match status" value="1"/>
</dbReference>
<evidence type="ECO:0000313" key="3">
    <source>
        <dbReference type="Proteomes" id="UP001500456"/>
    </source>
</evidence>
<dbReference type="InterPro" id="IPR039422">
    <property type="entry name" value="MarR/SlyA-like"/>
</dbReference>
<dbReference type="InterPro" id="IPR000835">
    <property type="entry name" value="HTH_MarR-typ"/>
</dbReference>
<evidence type="ECO:0000313" key="2">
    <source>
        <dbReference type="EMBL" id="GAA3999662.1"/>
    </source>
</evidence>
<dbReference type="Proteomes" id="UP001500456">
    <property type="component" value="Unassembled WGS sequence"/>
</dbReference>
<proteinExistence type="predicted"/>
<comment type="caution">
    <text evidence="2">The sequence shown here is derived from an EMBL/GenBank/DDBJ whole genome shotgun (WGS) entry which is preliminary data.</text>
</comment>
<protein>
    <submittedName>
        <fullName evidence="2">MarR family transcriptional regulator</fullName>
    </submittedName>
</protein>
<feature type="domain" description="HTH marR-type" evidence="1">
    <location>
        <begin position="35"/>
        <end position="167"/>
    </location>
</feature>
<gene>
    <name evidence="2" type="ORF">GCM10022232_41930</name>
</gene>
<dbReference type="Gene3D" id="1.10.10.10">
    <property type="entry name" value="Winged helix-like DNA-binding domain superfamily/Winged helix DNA-binding domain"/>
    <property type="match status" value="1"/>
</dbReference>
<dbReference type="SMART" id="SM00347">
    <property type="entry name" value="HTH_MARR"/>
    <property type="match status" value="1"/>
</dbReference>
<evidence type="ECO:0000259" key="1">
    <source>
        <dbReference type="PROSITE" id="PS50995"/>
    </source>
</evidence>
<name>A0ABP7RMM6_9ACTN</name>
<keyword evidence="3" id="KW-1185">Reference proteome</keyword>
<dbReference type="SUPFAM" id="SSF46785">
    <property type="entry name" value="Winged helix' DNA-binding domain"/>
    <property type="match status" value="1"/>
</dbReference>
<accession>A0ABP7RMM6</accession>
<dbReference type="EMBL" id="BAAAZX010000011">
    <property type="protein sequence ID" value="GAA3999662.1"/>
    <property type="molecule type" value="Genomic_DNA"/>
</dbReference>